<dbReference type="CDD" id="cd03794">
    <property type="entry name" value="GT4_WbuB-like"/>
    <property type="match status" value="1"/>
</dbReference>
<evidence type="ECO:0000259" key="1">
    <source>
        <dbReference type="Pfam" id="PF13579"/>
    </source>
</evidence>
<gene>
    <name evidence="2" type="ORF">LHA26_14455</name>
</gene>
<keyword evidence="3" id="KW-1185">Reference proteome</keyword>
<dbReference type="RefSeq" id="WP_252166288.1">
    <property type="nucleotide sequence ID" value="NZ_CP084930.1"/>
</dbReference>
<name>A0ABY4X6D2_9SPHN</name>
<protein>
    <submittedName>
        <fullName evidence="2">Glycosyltransferase family 4 protein</fullName>
    </submittedName>
</protein>
<evidence type="ECO:0000313" key="2">
    <source>
        <dbReference type="EMBL" id="USI72479.1"/>
    </source>
</evidence>
<dbReference type="PANTHER" id="PTHR45947">
    <property type="entry name" value="SULFOQUINOVOSYL TRANSFERASE SQD2"/>
    <property type="match status" value="1"/>
</dbReference>
<dbReference type="InterPro" id="IPR050194">
    <property type="entry name" value="Glycosyltransferase_grp1"/>
</dbReference>
<feature type="domain" description="Glycosyltransferase subfamily 4-like N-terminal" evidence="1">
    <location>
        <begin position="39"/>
        <end position="204"/>
    </location>
</feature>
<dbReference type="Pfam" id="PF13692">
    <property type="entry name" value="Glyco_trans_1_4"/>
    <property type="match status" value="1"/>
</dbReference>
<dbReference type="SUPFAM" id="SSF53756">
    <property type="entry name" value="UDP-Glycosyltransferase/glycogen phosphorylase"/>
    <property type="match status" value="1"/>
</dbReference>
<dbReference type="EMBL" id="CP084930">
    <property type="protein sequence ID" value="USI72479.1"/>
    <property type="molecule type" value="Genomic_DNA"/>
</dbReference>
<evidence type="ECO:0000313" key="3">
    <source>
        <dbReference type="Proteomes" id="UP001056937"/>
    </source>
</evidence>
<proteinExistence type="predicted"/>
<dbReference type="Pfam" id="PF13579">
    <property type="entry name" value="Glyco_trans_4_4"/>
    <property type="match status" value="1"/>
</dbReference>
<sequence length="425" mass="46744">MTDIHKPALEHAHQTAPTRHARPRRVVIIVENLALPFDRRVWQECQALRDAGWEVSAICPVSDRHPERHEIIDGIEIFRHPLPLEARGKAAFLLEYGSALWHESRLLFHIARKKGFDVIQACNPPDLMFLVALPYKLFGKRFVFDHHDSAPSLYVAKYGDEGPFYKLLRLFEWMTFKVADRIVTANESYRENAIARGKRRADEVTSVYSVPDTRRIRRVAPDPVLRGNARVVLGYVGIIGDQDGVDHLVRMVAALVAQGAADGVRAVVVGDGPALASVRALAAELNLGAHIHFTGYLSGEALMAALSSFDIGIIPDPVNPYNDKISMNKVFEYSALGVPSVAYNLAETRRLLGDTASYADDATPEGLARACLPLIQDEAHRHAAGAAAKALADAKFIWDKEAAKFVGVYDALLPAEPRAVAAARG</sequence>
<dbReference type="Proteomes" id="UP001056937">
    <property type="component" value="Chromosome 1"/>
</dbReference>
<dbReference type="InterPro" id="IPR028098">
    <property type="entry name" value="Glyco_trans_4-like_N"/>
</dbReference>
<dbReference type="PANTHER" id="PTHR45947:SF3">
    <property type="entry name" value="SULFOQUINOVOSYL TRANSFERASE SQD2"/>
    <property type="match status" value="1"/>
</dbReference>
<accession>A0ABY4X6D2</accession>
<reference evidence="2" key="1">
    <citation type="journal article" date="2022" name="Toxins">
        <title>Genomic Analysis of Sphingopyxis sp. USTB-05 for Biodegrading Cyanobacterial Hepatotoxins.</title>
        <authorList>
            <person name="Liu C."/>
            <person name="Xu Q."/>
            <person name="Zhao Z."/>
            <person name="Zhang H."/>
            <person name="Liu X."/>
            <person name="Yin C."/>
            <person name="Liu Y."/>
            <person name="Yan H."/>
        </authorList>
    </citation>
    <scope>NUCLEOTIDE SEQUENCE</scope>
    <source>
        <strain evidence="2">NBD5</strain>
    </source>
</reference>
<organism evidence="2 3">
    <name type="scientific">Sphingomonas morindae</name>
    <dbReference type="NCBI Taxonomy" id="1541170"/>
    <lineage>
        <taxon>Bacteria</taxon>
        <taxon>Pseudomonadati</taxon>
        <taxon>Pseudomonadota</taxon>
        <taxon>Alphaproteobacteria</taxon>
        <taxon>Sphingomonadales</taxon>
        <taxon>Sphingomonadaceae</taxon>
        <taxon>Sphingomonas</taxon>
    </lineage>
</organism>
<dbReference type="Gene3D" id="3.40.50.2000">
    <property type="entry name" value="Glycogen Phosphorylase B"/>
    <property type="match status" value="2"/>
</dbReference>